<evidence type="ECO:0000313" key="2">
    <source>
        <dbReference type="Proteomes" id="UP000190423"/>
    </source>
</evidence>
<dbReference type="STRING" id="261392.SAMN02745149_01234"/>
<dbReference type="AlphaFoldDB" id="A0A1T4KM97"/>
<reference evidence="1 2" key="1">
    <citation type="submission" date="2017-02" db="EMBL/GenBank/DDBJ databases">
        <authorList>
            <person name="Peterson S.W."/>
        </authorList>
    </citation>
    <scope>NUCLEOTIDE SEQUENCE [LARGE SCALE GENOMIC DNA]</scope>
    <source>
        <strain evidence="1 2">ATCC BAA-908</strain>
    </source>
</reference>
<dbReference type="Proteomes" id="UP000190423">
    <property type="component" value="Unassembled WGS sequence"/>
</dbReference>
<dbReference type="EMBL" id="FUWG01000008">
    <property type="protein sequence ID" value="SJZ43508.1"/>
    <property type="molecule type" value="Genomic_DNA"/>
</dbReference>
<proteinExistence type="predicted"/>
<dbReference type="OrthoDB" id="363237at2"/>
<evidence type="ECO:0000313" key="1">
    <source>
        <dbReference type="EMBL" id="SJZ43508.1"/>
    </source>
</evidence>
<organism evidence="1 2">
    <name type="scientific">Treponema porcinum</name>
    <dbReference type="NCBI Taxonomy" id="261392"/>
    <lineage>
        <taxon>Bacteria</taxon>
        <taxon>Pseudomonadati</taxon>
        <taxon>Spirochaetota</taxon>
        <taxon>Spirochaetia</taxon>
        <taxon>Spirochaetales</taxon>
        <taxon>Treponemataceae</taxon>
        <taxon>Treponema</taxon>
    </lineage>
</organism>
<gene>
    <name evidence="1" type="ORF">SAMN02745149_01234</name>
</gene>
<protein>
    <submittedName>
        <fullName evidence="1">Uncharacterized protein</fullName>
    </submittedName>
</protein>
<name>A0A1T4KM97_TREPO</name>
<dbReference type="RefSeq" id="WP_078933144.1">
    <property type="nucleotide sequence ID" value="NZ_FUWG01000008.1"/>
</dbReference>
<accession>A0A1T4KM97</accession>
<keyword evidence="2" id="KW-1185">Reference proteome</keyword>
<dbReference type="GeneID" id="78316533"/>
<sequence length="64" mass="7573">MISSRIETAGTLVLEKDRYELSPRLMELREKIHNEEYLNNAIQQIAQVISKKLVEDPEELQFRD</sequence>